<feature type="region of interest" description="Disordered" evidence="1">
    <location>
        <begin position="57"/>
        <end position="131"/>
    </location>
</feature>
<evidence type="ECO:0000313" key="3">
    <source>
        <dbReference type="Proteomes" id="UP000255036"/>
    </source>
</evidence>
<protein>
    <submittedName>
        <fullName evidence="2">Uncharacterized protein</fullName>
    </submittedName>
</protein>
<dbReference type="EMBL" id="QRCT01000051">
    <property type="protein sequence ID" value="RDU21917.1"/>
    <property type="molecule type" value="Genomic_DNA"/>
</dbReference>
<dbReference type="OrthoDB" id="10018740at2"/>
<reference evidence="2 3" key="1">
    <citation type="submission" date="2018-07" db="EMBL/GenBank/DDBJ databases">
        <title>Anaerosacharophilus polymeroproducens gen. nov. sp. nov., an anaerobic bacterium isolated from salt field.</title>
        <authorList>
            <person name="Kim W."/>
            <person name="Yang S.-H."/>
            <person name="Oh J."/>
            <person name="Lee J.-H."/>
            <person name="Kwon K.K."/>
        </authorList>
    </citation>
    <scope>NUCLEOTIDE SEQUENCE [LARGE SCALE GENOMIC DNA]</scope>
    <source>
        <strain evidence="2 3">MCWD5</strain>
    </source>
</reference>
<dbReference type="RefSeq" id="WP_115483649.1">
    <property type="nucleotide sequence ID" value="NZ_QRCT01000051.1"/>
</dbReference>
<name>A0A371AQQ5_9FIRM</name>
<evidence type="ECO:0000256" key="1">
    <source>
        <dbReference type="SAM" id="MobiDB-lite"/>
    </source>
</evidence>
<comment type="caution">
    <text evidence="2">The sequence shown here is derived from an EMBL/GenBank/DDBJ whole genome shotgun (WGS) entry which is preliminary data.</text>
</comment>
<sequence>MKKSKEVAHKSEFGIGIKLRKAADVVIDFGVKHPTVVKLAKWSGLAVLSAYVGKAAYDSGKSNGGGDYSSASDSTDGSTPDEFGSDDTAFERDYPEKKSSPREHTVSGYDRQRYGRTEHIDPYPRGGNKEE</sequence>
<proteinExistence type="predicted"/>
<keyword evidence="3" id="KW-1185">Reference proteome</keyword>
<dbReference type="Proteomes" id="UP000255036">
    <property type="component" value="Unassembled WGS sequence"/>
</dbReference>
<organism evidence="2 3">
    <name type="scientific">Anaerosacchariphilus polymeriproducens</name>
    <dbReference type="NCBI Taxonomy" id="1812858"/>
    <lineage>
        <taxon>Bacteria</taxon>
        <taxon>Bacillati</taxon>
        <taxon>Bacillota</taxon>
        <taxon>Clostridia</taxon>
        <taxon>Lachnospirales</taxon>
        <taxon>Lachnospiraceae</taxon>
        <taxon>Anaerosacchariphilus</taxon>
    </lineage>
</organism>
<feature type="compositionally biased region" description="Polar residues" evidence="1">
    <location>
        <begin position="69"/>
        <end position="78"/>
    </location>
</feature>
<feature type="compositionally biased region" description="Basic and acidic residues" evidence="1">
    <location>
        <begin position="89"/>
        <end position="131"/>
    </location>
</feature>
<dbReference type="AlphaFoldDB" id="A0A371AQQ5"/>
<evidence type="ECO:0000313" key="2">
    <source>
        <dbReference type="EMBL" id="RDU21917.1"/>
    </source>
</evidence>
<gene>
    <name evidence="2" type="ORF">DWV06_18225</name>
</gene>
<accession>A0A371AQQ5</accession>